<evidence type="ECO:0000256" key="2">
    <source>
        <dbReference type="ARBA" id="ARBA00005025"/>
    </source>
</evidence>
<evidence type="ECO:0000256" key="8">
    <source>
        <dbReference type="ARBA" id="ARBA00022842"/>
    </source>
</evidence>
<dbReference type="GO" id="GO:0050660">
    <property type="term" value="F:flavin adenine dinucleotide binding"/>
    <property type="evidence" value="ECO:0007669"/>
    <property type="project" value="InterPro"/>
</dbReference>
<dbReference type="InterPro" id="IPR029035">
    <property type="entry name" value="DHS-like_NAD/FAD-binding_dom"/>
</dbReference>
<evidence type="ECO:0000256" key="7">
    <source>
        <dbReference type="ARBA" id="ARBA00022723"/>
    </source>
</evidence>
<dbReference type="InterPro" id="IPR045229">
    <property type="entry name" value="TPP_enz"/>
</dbReference>
<dbReference type="Proteomes" id="UP000461585">
    <property type="component" value="Unassembled WGS sequence"/>
</dbReference>
<dbReference type="CDD" id="cd02015">
    <property type="entry name" value="TPP_AHAS"/>
    <property type="match status" value="1"/>
</dbReference>
<dbReference type="Gene3D" id="3.40.50.1220">
    <property type="entry name" value="TPP-binding domain"/>
    <property type="match status" value="1"/>
</dbReference>
<dbReference type="EMBL" id="JAAEEH010000017">
    <property type="protein sequence ID" value="NDL67586.1"/>
    <property type="molecule type" value="Genomic_DNA"/>
</dbReference>
<dbReference type="CDD" id="cd07035">
    <property type="entry name" value="TPP_PYR_POX_like"/>
    <property type="match status" value="1"/>
</dbReference>
<comment type="cofactor">
    <cofactor evidence="12">
        <name>Mg(2+)</name>
        <dbReference type="ChEBI" id="CHEBI:18420"/>
    </cofactor>
    <text evidence="12">Binds 1 Mg(2+) ion per subunit.</text>
</comment>
<dbReference type="InterPro" id="IPR012001">
    <property type="entry name" value="Thiamin_PyroP_enz_TPP-bd_dom"/>
</dbReference>
<keyword evidence="8 12" id="KW-0460">Magnesium</keyword>
<feature type="domain" description="Thiamine pyrophosphate enzyme N-terminal TPP-binding" evidence="15">
    <location>
        <begin position="4"/>
        <end position="119"/>
    </location>
</feature>
<comment type="catalytic activity">
    <reaction evidence="11 12">
        <text>2 pyruvate + H(+) = (2S)-2-acetolactate + CO2</text>
        <dbReference type="Rhea" id="RHEA:25249"/>
        <dbReference type="ChEBI" id="CHEBI:15361"/>
        <dbReference type="ChEBI" id="CHEBI:15378"/>
        <dbReference type="ChEBI" id="CHEBI:16526"/>
        <dbReference type="ChEBI" id="CHEBI:58476"/>
        <dbReference type="EC" id="2.2.1.6"/>
    </reaction>
</comment>
<evidence type="ECO:0000256" key="6">
    <source>
        <dbReference type="ARBA" id="ARBA00022679"/>
    </source>
</evidence>
<keyword evidence="7 12" id="KW-0479">Metal-binding</keyword>
<dbReference type="InterPro" id="IPR039368">
    <property type="entry name" value="AHAS_TPP"/>
</dbReference>
<dbReference type="UniPathway" id="UPA00049">
    <property type="reaction ID" value="UER00059"/>
</dbReference>
<evidence type="ECO:0000256" key="9">
    <source>
        <dbReference type="ARBA" id="ARBA00023052"/>
    </source>
</evidence>
<dbReference type="NCBIfam" id="TIGR00118">
    <property type="entry name" value="acolac_lg"/>
    <property type="match status" value="1"/>
</dbReference>
<proteinExistence type="inferred from homology"/>
<dbReference type="Pfam" id="PF02776">
    <property type="entry name" value="TPP_enzyme_N"/>
    <property type="match status" value="1"/>
</dbReference>
<name>A0A7X5HW70_9FIRM</name>
<evidence type="ECO:0000256" key="11">
    <source>
        <dbReference type="ARBA" id="ARBA00048670"/>
    </source>
</evidence>
<dbReference type="Pfam" id="PF02775">
    <property type="entry name" value="TPP_enzyme_C"/>
    <property type="match status" value="1"/>
</dbReference>
<dbReference type="InterPro" id="IPR029061">
    <property type="entry name" value="THDP-binding"/>
</dbReference>
<dbReference type="FunFam" id="3.40.50.970:FF:000007">
    <property type="entry name" value="Acetolactate synthase"/>
    <property type="match status" value="1"/>
</dbReference>
<dbReference type="GO" id="GO:0005948">
    <property type="term" value="C:acetolactate synthase complex"/>
    <property type="evidence" value="ECO:0007669"/>
    <property type="project" value="TreeGrafter"/>
</dbReference>
<reference evidence="16 17" key="1">
    <citation type="submission" date="2020-01" db="EMBL/GenBank/DDBJ databases">
        <title>Anaeroalcalibacter tamaniensis gen. nov., sp. nov., moderately halophilic strictly anaerobic fermenter bacterium from mud volcano of Taman peninsula.</title>
        <authorList>
            <person name="Frolova A."/>
            <person name="Merkel A.Y."/>
            <person name="Slobodkin A.I."/>
        </authorList>
    </citation>
    <scope>NUCLEOTIDE SEQUENCE [LARGE SCALE GENOMIC DNA]</scope>
    <source>
        <strain evidence="16 17">F-3ap</strain>
    </source>
</reference>
<dbReference type="Pfam" id="PF00205">
    <property type="entry name" value="TPP_enzyme_M"/>
    <property type="match status" value="1"/>
</dbReference>
<evidence type="ECO:0000256" key="3">
    <source>
        <dbReference type="ARBA" id="ARBA00007812"/>
    </source>
</evidence>
<keyword evidence="17" id="KW-1185">Reference proteome</keyword>
<dbReference type="GO" id="GO:0003984">
    <property type="term" value="F:acetolactate synthase activity"/>
    <property type="evidence" value="ECO:0007669"/>
    <property type="project" value="UniProtKB-EC"/>
</dbReference>
<dbReference type="InterPro" id="IPR011766">
    <property type="entry name" value="TPP_enzyme_TPP-bd"/>
</dbReference>
<dbReference type="EC" id="2.2.1.6" evidence="4 12"/>
<comment type="caution">
    <text evidence="16">The sequence shown here is derived from an EMBL/GenBank/DDBJ whole genome shotgun (WGS) entry which is preliminary data.</text>
</comment>
<dbReference type="FunFam" id="3.40.50.1220:FF:000008">
    <property type="entry name" value="Acetolactate synthase"/>
    <property type="match status" value="1"/>
</dbReference>
<evidence type="ECO:0000259" key="14">
    <source>
        <dbReference type="Pfam" id="PF02775"/>
    </source>
</evidence>
<dbReference type="GO" id="GO:0009099">
    <property type="term" value="P:L-valine biosynthetic process"/>
    <property type="evidence" value="ECO:0007669"/>
    <property type="project" value="UniProtKB-UniPathway"/>
</dbReference>
<evidence type="ECO:0000259" key="15">
    <source>
        <dbReference type="Pfam" id="PF02776"/>
    </source>
</evidence>
<evidence type="ECO:0000256" key="5">
    <source>
        <dbReference type="ARBA" id="ARBA00022605"/>
    </source>
</evidence>
<dbReference type="InterPro" id="IPR012000">
    <property type="entry name" value="Thiamin_PyroP_enz_cen_dom"/>
</dbReference>
<dbReference type="PANTHER" id="PTHR18968">
    <property type="entry name" value="THIAMINE PYROPHOSPHATE ENZYMES"/>
    <property type="match status" value="1"/>
</dbReference>
<evidence type="ECO:0000313" key="16">
    <source>
        <dbReference type="EMBL" id="NDL67586.1"/>
    </source>
</evidence>
<dbReference type="InterPro" id="IPR012846">
    <property type="entry name" value="Acetolactate_synth_lsu"/>
</dbReference>
<dbReference type="Gene3D" id="3.40.50.970">
    <property type="match status" value="2"/>
</dbReference>
<keyword evidence="10 12" id="KW-0100">Branched-chain amino acid biosynthesis</keyword>
<comment type="similarity">
    <text evidence="3 12">Belongs to the TPP enzyme family.</text>
</comment>
<dbReference type="GO" id="GO:0009097">
    <property type="term" value="P:isoleucine biosynthetic process"/>
    <property type="evidence" value="ECO:0007669"/>
    <property type="project" value="UniProtKB-UniPathway"/>
</dbReference>
<evidence type="ECO:0000256" key="12">
    <source>
        <dbReference type="RuleBase" id="RU003591"/>
    </source>
</evidence>
<evidence type="ECO:0000313" key="17">
    <source>
        <dbReference type="Proteomes" id="UP000461585"/>
    </source>
</evidence>
<dbReference type="AlphaFoldDB" id="A0A7X5HW70"/>
<organism evidence="16 17">
    <name type="scientific">Anaerotalea alkaliphila</name>
    <dbReference type="NCBI Taxonomy" id="2662126"/>
    <lineage>
        <taxon>Bacteria</taxon>
        <taxon>Bacillati</taxon>
        <taxon>Bacillota</taxon>
        <taxon>Clostridia</taxon>
        <taxon>Eubacteriales</taxon>
        <taxon>Anaerotalea</taxon>
    </lineage>
</organism>
<gene>
    <name evidence="16" type="primary">ilvB</name>
    <name evidence="16" type="ORF">GXN74_07485</name>
</gene>
<feature type="domain" description="Thiamine pyrophosphate enzyme TPP-binding" evidence="14">
    <location>
        <begin position="378"/>
        <end position="526"/>
    </location>
</feature>
<feature type="domain" description="Thiamine pyrophosphate enzyme central" evidence="13">
    <location>
        <begin position="192"/>
        <end position="324"/>
    </location>
</feature>
<comment type="pathway">
    <text evidence="2 12">Amino-acid biosynthesis; L-valine biosynthesis; L-valine from pyruvate: step 1/4.</text>
</comment>
<dbReference type="SUPFAM" id="SSF52467">
    <property type="entry name" value="DHS-like NAD/FAD-binding domain"/>
    <property type="match status" value="1"/>
</dbReference>
<comment type="pathway">
    <text evidence="1 12">Amino-acid biosynthesis; L-isoleucine biosynthesis; L-isoleucine from 2-oxobutanoate: step 1/4.</text>
</comment>
<sequence length="550" mass="60060">MKLNGAQIVIECLREQGVDTIFGYPGAATINIYDELYRNEDWLTHVLTSHEQGAAHAADGYARATGKVGVVLATSGPGATNLVTGIATAYMDSVPMVAITGNVTLAQLGKDSFQEVDIFGITTPVVKHNYMVKDIRELAPALREAFQIARSGRPGPVLVDIPKDITVEETEYAPHRPVFDVKRPVEHIDPVVLELIREAKKPMILAGGGVIRSGASRSLQAFAEKVQAAVACTLMGIGCMPYDHPLYTGNIGMHGSMISNISINECDLLISVGARFSDRVIGKEGSFAANARKLHFDIDPAEVNKNVLVDGHVVGDIDEILKTLLPLVEQKDNSPWLAQINELRLENSHTYDEDVLSVPTILKRIAALGSPEDIVVTDVGQHQMWTAQHYPFMKPNKFLTSGGLGTMGYGLGAAIGAQWAFRENRVVMITGDGSFRMNFNEIITAVRNKLPIKIFVMNNYALGMVRQWQNLFYDDRFSATNFDDDIDYVGFARSMGADGFVIRNVGELDDVVRQAFASPKVCVVNCIVEQGSNVYPMVPPGKAIHEAISK</sequence>
<dbReference type="PANTHER" id="PTHR18968:SF13">
    <property type="entry name" value="ACETOLACTATE SYNTHASE CATALYTIC SUBUNIT, MITOCHONDRIAL"/>
    <property type="match status" value="1"/>
</dbReference>
<keyword evidence="9 12" id="KW-0786">Thiamine pyrophosphate</keyword>
<evidence type="ECO:0000256" key="1">
    <source>
        <dbReference type="ARBA" id="ARBA00004974"/>
    </source>
</evidence>
<dbReference type="RefSeq" id="WP_162370314.1">
    <property type="nucleotide sequence ID" value="NZ_JAAEEH010000017.1"/>
</dbReference>
<protein>
    <recommendedName>
        <fullName evidence="4 12">Acetolactate synthase</fullName>
        <ecNumber evidence="4 12">2.2.1.6</ecNumber>
    </recommendedName>
</protein>
<dbReference type="GO" id="GO:0030976">
    <property type="term" value="F:thiamine pyrophosphate binding"/>
    <property type="evidence" value="ECO:0007669"/>
    <property type="project" value="UniProtKB-UniRule"/>
</dbReference>
<keyword evidence="6 12" id="KW-0808">Transferase</keyword>
<dbReference type="SUPFAM" id="SSF52518">
    <property type="entry name" value="Thiamin diphosphate-binding fold (THDP-binding)"/>
    <property type="match status" value="2"/>
</dbReference>
<dbReference type="UniPathway" id="UPA00047">
    <property type="reaction ID" value="UER00055"/>
</dbReference>
<keyword evidence="5 12" id="KW-0028">Amino-acid biosynthesis</keyword>
<evidence type="ECO:0000256" key="4">
    <source>
        <dbReference type="ARBA" id="ARBA00013145"/>
    </source>
</evidence>
<evidence type="ECO:0000256" key="10">
    <source>
        <dbReference type="ARBA" id="ARBA00023304"/>
    </source>
</evidence>
<evidence type="ECO:0000259" key="13">
    <source>
        <dbReference type="Pfam" id="PF00205"/>
    </source>
</evidence>
<comment type="cofactor">
    <cofactor evidence="12">
        <name>thiamine diphosphate</name>
        <dbReference type="ChEBI" id="CHEBI:58937"/>
    </cofactor>
    <text evidence="12">Binds 1 thiamine pyrophosphate per subunit.</text>
</comment>
<dbReference type="GO" id="GO:0000287">
    <property type="term" value="F:magnesium ion binding"/>
    <property type="evidence" value="ECO:0007669"/>
    <property type="project" value="UniProtKB-UniRule"/>
</dbReference>
<accession>A0A7X5HW70</accession>